<feature type="transmembrane region" description="Helical" evidence="9">
    <location>
        <begin position="37"/>
        <end position="58"/>
    </location>
</feature>
<dbReference type="Pfam" id="PF00089">
    <property type="entry name" value="Trypsin"/>
    <property type="match status" value="1"/>
</dbReference>
<feature type="compositionally biased region" description="Low complexity" evidence="8">
    <location>
        <begin position="458"/>
        <end position="472"/>
    </location>
</feature>
<keyword evidence="7" id="KW-0645">Protease</keyword>
<feature type="compositionally biased region" description="Polar residues" evidence="8">
    <location>
        <begin position="388"/>
        <end position="402"/>
    </location>
</feature>
<feature type="compositionally biased region" description="Polar residues" evidence="8">
    <location>
        <begin position="753"/>
        <end position="798"/>
    </location>
</feature>
<evidence type="ECO:0000256" key="3">
    <source>
        <dbReference type="ARBA" id="ARBA00023145"/>
    </source>
</evidence>
<dbReference type="PROSITE" id="PS50240">
    <property type="entry name" value="TRYPSIN_DOM"/>
    <property type="match status" value="1"/>
</dbReference>
<evidence type="ECO:0000256" key="9">
    <source>
        <dbReference type="SAM" id="Phobius"/>
    </source>
</evidence>
<dbReference type="SMART" id="SM00680">
    <property type="entry name" value="CLIP"/>
    <property type="match status" value="1"/>
</dbReference>
<keyword evidence="9" id="KW-1133">Transmembrane helix</keyword>
<sequence length="1120" mass="123349">MQLLQTKNNRDSHVEIRKASSIKGTNTATGILRMPTMAMASICWTLMAGIMLASYIPLSQAAFDGDPCETKGMTGVCKAWLDCPVIKTLIERGEYSNREVVSCGFAVRDELICCPIIRSETKIDNSTDKPKVETTTLAMEETTKEFWLDVLEKLNATTTTQKPDFWLDLLSTTTPTTTTSTTTTIKPLVIGDKRLNESSEFFDFSQLLNQNKKNEDKKAKNPAVPRESNTRMDEPSDGATDAWRVPNNQPVFVPQTNDRGQMNGQVNWGQGQPNGGRGNNFFNEPVRNNGIQGNTGRGQASFWPNQRESNGRGTPNQGNIWPNQQQQNNGLATPNQGNMGGGPMNIWPNQQGNQFQGNMGRGQTNMWQQLPTNGRGNRGNGGRGPNNVWSLNSHNGRQGNRAQGNIGLGQNNNWNLNPENQRPSNSPPGFPNGNIFPQEESPVNWNVAQQPQGSVNIPQQQTSPPSSTPSSSVPNLSEEERVNKLINSIFQTSDSLKPNDEMIIYTVPTEQNSNPHALWPNTDQIEIINPNGMESIPALPMQMAPTMPLLESHMDVNDLEASPSTTNVIVQEYQIEDAAASPSSFNPIQTVYENLVNAGMDIVKAKADKVQHLWQMHQQPSVQGQSQTPVQQTQFGPQQGQIGRQPSQVQFQQPQSQLGRQWSVPTQQLGNQPEPGRQPLLVQQPPQSPQIQQASAQQFGRQPIPIQQPARNPPLNRQPSLQEQQLPENSQLTRQPSTHIQFPQQNPPARPIQSGQNSVIFPAQQSSPVQNPNPASSSTTFGQNPPTSGQFPNIQSPPANILDPFKPFEFRPPPEDELGDYDNDNSLSPTTTVKPIQPNERPAVKACRRIEKGLTAGISNHILGGIPTELGEFPHMVGIGYGRIGDDGRGPYDIRCGGTLIDARFVLTAAHCVAARDSIPSIVRMGVVNFTDPNEMANAVEIRIKETFIHNDYSQRRTYNDIAVLELEQPAPFSSYIYPVCLYTDEADPNPNVRLWVTGWGTVNTKTRTFSNILLKAPLHVTPLEKCNASFVDYGLTRQIDQGIIKTQLCAEDDQQLKDACQGDSGGPLNLVVDESYYNYRVVGVVSSGFGCASSTPGLYTRVAAFLDFVEQVVWPNGGD</sequence>
<keyword evidence="1" id="KW-0732">Signal</keyword>
<evidence type="ECO:0000256" key="5">
    <source>
        <dbReference type="ARBA" id="ARBA00023180"/>
    </source>
</evidence>
<name>A0A1I8P9N3_STOCA</name>
<dbReference type="Gene3D" id="2.40.10.10">
    <property type="entry name" value="Trypsin-like serine proteases"/>
    <property type="match status" value="1"/>
</dbReference>
<evidence type="ECO:0000256" key="4">
    <source>
        <dbReference type="ARBA" id="ARBA00023157"/>
    </source>
</evidence>
<dbReference type="InterPro" id="IPR001254">
    <property type="entry name" value="Trypsin_dom"/>
</dbReference>
<dbReference type="InterPro" id="IPR018114">
    <property type="entry name" value="TRYPSIN_HIS"/>
</dbReference>
<reference evidence="11" key="2">
    <citation type="submission" date="2020-05" db="UniProtKB">
        <authorList>
            <consortium name="EnsemblMetazoa"/>
        </authorList>
    </citation>
    <scope>IDENTIFICATION</scope>
    <source>
        <strain evidence="11">USDA</strain>
    </source>
</reference>
<keyword evidence="7" id="KW-0378">Hydrolase</keyword>
<dbReference type="SMART" id="SM00020">
    <property type="entry name" value="Tryp_SPc"/>
    <property type="match status" value="1"/>
</dbReference>
<organism evidence="11 12">
    <name type="scientific">Stomoxys calcitrans</name>
    <name type="common">Stable fly</name>
    <name type="synonym">Conops calcitrans</name>
    <dbReference type="NCBI Taxonomy" id="35570"/>
    <lineage>
        <taxon>Eukaryota</taxon>
        <taxon>Metazoa</taxon>
        <taxon>Ecdysozoa</taxon>
        <taxon>Arthropoda</taxon>
        <taxon>Hexapoda</taxon>
        <taxon>Insecta</taxon>
        <taxon>Pterygota</taxon>
        <taxon>Neoptera</taxon>
        <taxon>Endopterygota</taxon>
        <taxon>Diptera</taxon>
        <taxon>Brachycera</taxon>
        <taxon>Muscomorpha</taxon>
        <taxon>Muscoidea</taxon>
        <taxon>Muscidae</taxon>
        <taxon>Stomoxys</taxon>
    </lineage>
</organism>
<dbReference type="FunFam" id="2.40.10.10:FF:000028">
    <property type="entry name" value="Serine protease easter"/>
    <property type="match status" value="1"/>
</dbReference>
<proteinExistence type="inferred from homology"/>
<keyword evidence="12" id="KW-1185">Reference proteome</keyword>
<dbReference type="GO" id="GO:0004252">
    <property type="term" value="F:serine-type endopeptidase activity"/>
    <property type="evidence" value="ECO:0007669"/>
    <property type="project" value="InterPro"/>
</dbReference>
<keyword evidence="9" id="KW-0812">Transmembrane</keyword>
<evidence type="ECO:0000256" key="2">
    <source>
        <dbReference type="ARBA" id="ARBA00022837"/>
    </source>
</evidence>
<keyword evidence="2" id="KW-0106">Calcium</keyword>
<feature type="region of interest" description="Disordered" evidence="8">
    <location>
        <begin position="452"/>
        <end position="477"/>
    </location>
</feature>
<keyword evidence="5" id="KW-0325">Glycoprotein</keyword>
<evidence type="ECO:0000256" key="7">
    <source>
        <dbReference type="RuleBase" id="RU363034"/>
    </source>
</evidence>
<dbReference type="PROSITE" id="PS00135">
    <property type="entry name" value="TRYPSIN_SER"/>
    <property type="match status" value="1"/>
</dbReference>
<keyword evidence="3" id="KW-0865">Zymogen</keyword>
<dbReference type="PANTHER" id="PTHR24252:SF7">
    <property type="entry name" value="HYALIN"/>
    <property type="match status" value="1"/>
</dbReference>
<reference evidence="12" key="1">
    <citation type="submission" date="2015-05" db="EMBL/GenBank/DDBJ databases">
        <authorList>
            <person name="Wilson R.K."/>
            <person name="Warren W.C."/>
            <person name="Olafson P."/>
        </authorList>
    </citation>
    <scope>NUCLEOTIDE SEQUENCE [LARGE SCALE GENOMIC DNA]</scope>
    <source>
        <strain evidence="12">USDA</strain>
    </source>
</reference>
<dbReference type="EnsemblMetazoa" id="SCAU006099-RA">
    <property type="protein sequence ID" value="SCAU006099-PA"/>
    <property type="gene ID" value="SCAU006099"/>
</dbReference>
<feature type="compositionally biased region" description="Low complexity" evidence="8">
    <location>
        <begin position="349"/>
        <end position="363"/>
    </location>
</feature>
<feature type="compositionally biased region" description="Polar residues" evidence="8">
    <location>
        <begin position="289"/>
        <end position="333"/>
    </location>
</feature>
<keyword evidence="9" id="KW-0472">Membrane</keyword>
<feature type="region of interest" description="Disordered" evidence="8">
    <location>
        <begin position="212"/>
        <end position="248"/>
    </location>
</feature>
<feature type="compositionally biased region" description="Low complexity" evidence="8">
    <location>
        <begin position="403"/>
        <end position="424"/>
    </location>
</feature>
<dbReference type="CDD" id="cd00190">
    <property type="entry name" value="Tryp_SPc"/>
    <property type="match status" value="1"/>
</dbReference>
<dbReference type="STRING" id="35570.A0A1I8P9N3"/>
<dbReference type="PANTHER" id="PTHR24252">
    <property type="entry name" value="ACROSIN-RELATED"/>
    <property type="match status" value="1"/>
</dbReference>
<dbReference type="InterPro" id="IPR022700">
    <property type="entry name" value="CLIP"/>
</dbReference>
<dbReference type="VEuPathDB" id="VectorBase:SCAU006099"/>
<evidence type="ECO:0000313" key="11">
    <source>
        <dbReference type="EnsemblMetazoa" id="SCAU006099-PC"/>
    </source>
</evidence>
<evidence type="ECO:0000313" key="12">
    <source>
        <dbReference type="Proteomes" id="UP000095300"/>
    </source>
</evidence>
<dbReference type="EnsemblMetazoa" id="SCAU006099-RC">
    <property type="protein sequence ID" value="SCAU006099-PC"/>
    <property type="gene ID" value="SCAU006099"/>
</dbReference>
<dbReference type="OrthoDB" id="6357057at2759"/>
<dbReference type="Proteomes" id="UP000095300">
    <property type="component" value="Unassembled WGS sequence"/>
</dbReference>
<dbReference type="InterPro" id="IPR043504">
    <property type="entry name" value="Peptidase_S1_PA_chymotrypsin"/>
</dbReference>
<dbReference type="PROSITE" id="PS00134">
    <property type="entry name" value="TRYPSIN_HIS"/>
    <property type="match status" value="1"/>
</dbReference>
<accession>A0A1I8P9N3</accession>
<feature type="compositionally biased region" description="Low complexity" evidence="8">
    <location>
        <begin position="618"/>
        <end position="657"/>
    </location>
</feature>
<keyword evidence="7" id="KW-0720">Serine protease</keyword>
<gene>
    <name evidence="11" type="primary">106096061</name>
</gene>
<evidence type="ECO:0000256" key="6">
    <source>
        <dbReference type="ARBA" id="ARBA00024195"/>
    </source>
</evidence>
<evidence type="ECO:0000256" key="1">
    <source>
        <dbReference type="ARBA" id="ARBA00022729"/>
    </source>
</evidence>
<dbReference type="InterPro" id="IPR001314">
    <property type="entry name" value="Peptidase_S1A"/>
</dbReference>
<feature type="compositionally biased region" description="Polar residues" evidence="8">
    <location>
        <begin position="658"/>
        <end position="671"/>
    </location>
</feature>
<dbReference type="KEGG" id="scac:106096061"/>
<dbReference type="GO" id="GO:0006508">
    <property type="term" value="P:proteolysis"/>
    <property type="evidence" value="ECO:0007669"/>
    <property type="project" value="UniProtKB-KW"/>
</dbReference>
<dbReference type="PRINTS" id="PR00722">
    <property type="entry name" value="CHYMOTRYPSIN"/>
</dbReference>
<feature type="region of interest" description="Disordered" evidence="8">
    <location>
        <begin position="616"/>
        <end position="843"/>
    </location>
</feature>
<keyword evidence="4" id="KW-1015">Disulfide bond</keyword>
<feature type="compositionally biased region" description="Polar residues" evidence="8">
    <location>
        <begin position="715"/>
        <end position="744"/>
    </location>
</feature>
<evidence type="ECO:0000259" key="10">
    <source>
        <dbReference type="PROSITE" id="PS50240"/>
    </source>
</evidence>
<dbReference type="EnsemblMetazoa" id="SCAU006099-RB">
    <property type="protein sequence ID" value="SCAU006099-PB"/>
    <property type="gene ID" value="SCAU006099"/>
</dbReference>
<evidence type="ECO:0000256" key="8">
    <source>
        <dbReference type="SAM" id="MobiDB-lite"/>
    </source>
</evidence>
<feature type="region of interest" description="Disordered" evidence="8">
    <location>
        <begin position="269"/>
        <end position="439"/>
    </location>
</feature>
<dbReference type="AlphaFoldDB" id="A0A1I8P9N3"/>
<feature type="compositionally biased region" description="Polar residues" evidence="8">
    <location>
        <begin position="824"/>
        <end position="834"/>
    </location>
</feature>
<feature type="domain" description="Peptidase S1" evidence="10">
    <location>
        <begin position="862"/>
        <end position="1115"/>
    </location>
</feature>
<feature type="compositionally biased region" description="Low complexity" evidence="8">
    <location>
        <begin position="675"/>
        <end position="703"/>
    </location>
</feature>
<dbReference type="InterPro" id="IPR033116">
    <property type="entry name" value="TRYPSIN_SER"/>
</dbReference>
<comment type="similarity">
    <text evidence="6">Belongs to the peptidase S1 family. CLIP subfamily.</text>
</comment>
<dbReference type="InterPro" id="IPR009003">
    <property type="entry name" value="Peptidase_S1_PA"/>
</dbReference>
<dbReference type="SUPFAM" id="SSF50494">
    <property type="entry name" value="Trypsin-like serine proteases"/>
    <property type="match status" value="1"/>
</dbReference>
<protein>
    <recommendedName>
        <fullName evidence="10">Peptidase S1 domain-containing protein</fullName>
    </recommendedName>
</protein>